<dbReference type="InterPro" id="IPR011047">
    <property type="entry name" value="Quinoprotein_ADH-like_sf"/>
</dbReference>
<dbReference type="GO" id="GO:0000722">
    <property type="term" value="P:telomere maintenance via recombination"/>
    <property type="evidence" value="ECO:0007669"/>
    <property type="project" value="TreeGrafter"/>
</dbReference>
<protein>
    <submittedName>
        <fullName evidence="6">Telomerase protein component 1</fullName>
    </submittedName>
</protein>
<evidence type="ECO:0000256" key="1">
    <source>
        <dbReference type="ARBA" id="ARBA00022574"/>
    </source>
</evidence>
<feature type="repeat" description="WD" evidence="3">
    <location>
        <begin position="697"/>
        <end position="727"/>
    </location>
</feature>
<feature type="repeat" description="WD" evidence="3">
    <location>
        <begin position="44"/>
        <end position="76"/>
    </location>
</feature>
<proteinExistence type="predicted"/>
<dbReference type="EMBL" id="UYJE01003352">
    <property type="protein sequence ID" value="VDI18546.1"/>
    <property type="molecule type" value="Genomic_DNA"/>
</dbReference>
<dbReference type="Pfam" id="PF25047">
    <property type="entry name" value="Beta-prop_TEP1_2nd"/>
    <property type="match status" value="1"/>
</dbReference>
<feature type="repeat" description="WD" evidence="3">
    <location>
        <begin position="219"/>
        <end position="252"/>
    </location>
</feature>
<dbReference type="PROSITE" id="PS00678">
    <property type="entry name" value="WD_REPEATS_1"/>
    <property type="match status" value="1"/>
</dbReference>
<dbReference type="AlphaFoldDB" id="A0A8B6DDE1"/>
<dbReference type="InterPro" id="IPR036322">
    <property type="entry name" value="WD40_repeat_dom_sf"/>
</dbReference>
<dbReference type="Pfam" id="PF00400">
    <property type="entry name" value="WD40"/>
    <property type="match status" value="5"/>
</dbReference>
<keyword evidence="2" id="KW-0677">Repeat</keyword>
<reference evidence="6" key="1">
    <citation type="submission" date="2018-11" db="EMBL/GenBank/DDBJ databases">
        <authorList>
            <person name="Alioto T."/>
            <person name="Alioto T."/>
        </authorList>
    </citation>
    <scope>NUCLEOTIDE SEQUENCE</scope>
</reference>
<dbReference type="PROSITE" id="PS50294">
    <property type="entry name" value="WD_REPEATS_REGION"/>
    <property type="match status" value="4"/>
</dbReference>
<evidence type="ECO:0000259" key="5">
    <source>
        <dbReference type="Pfam" id="PF25048"/>
    </source>
</evidence>
<feature type="domain" description="TEP-1 C-terminal beta-propeller" evidence="5">
    <location>
        <begin position="700"/>
        <end position="774"/>
    </location>
</feature>
<dbReference type="PANTHER" id="PTHR44791">
    <property type="entry name" value="TELOMERASE PROTEIN COMPONENT 1 TEP1"/>
    <property type="match status" value="1"/>
</dbReference>
<evidence type="ECO:0000256" key="3">
    <source>
        <dbReference type="PROSITE-ProRule" id="PRU00221"/>
    </source>
</evidence>
<dbReference type="GO" id="GO:0003720">
    <property type="term" value="F:telomerase activity"/>
    <property type="evidence" value="ECO:0007669"/>
    <property type="project" value="TreeGrafter"/>
</dbReference>
<feature type="non-terminal residue" evidence="6">
    <location>
        <position position="1"/>
    </location>
</feature>
<feature type="repeat" description="WD" evidence="3">
    <location>
        <begin position="2"/>
        <end position="43"/>
    </location>
</feature>
<dbReference type="InterPro" id="IPR052652">
    <property type="entry name" value="Telomerase_Complex_Comp"/>
</dbReference>
<keyword evidence="7" id="KW-1185">Reference proteome</keyword>
<dbReference type="InterPro" id="IPR019775">
    <property type="entry name" value="WD40_repeat_CS"/>
</dbReference>
<dbReference type="InterPro" id="IPR001680">
    <property type="entry name" value="WD40_rpt"/>
</dbReference>
<dbReference type="InterPro" id="IPR056829">
    <property type="entry name" value="Beta-prop_TEP1_2nd"/>
</dbReference>
<evidence type="ECO:0000259" key="4">
    <source>
        <dbReference type="Pfam" id="PF25047"/>
    </source>
</evidence>
<feature type="repeat" description="WD" evidence="3">
    <location>
        <begin position="429"/>
        <end position="459"/>
    </location>
</feature>
<feature type="repeat" description="WD" evidence="3">
    <location>
        <begin position="307"/>
        <end position="337"/>
    </location>
</feature>
<organism evidence="6 7">
    <name type="scientific">Mytilus galloprovincialis</name>
    <name type="common">Mediterranean mussel</name>
    <dbReference type="NCBI Taxonomy" id="29158"/>
    <lineage>
        <taxon>Eukaryota</taxon>
        <taxon>Metazoa</taxon>
        <taxon>Spiralia</taxon>
        <taxon>Lophotrochozoa</taxon>
        <taxon>Mollusca</taxon>
        <taxon>Bivalvia</taxon>
        <taxon>Autobranchia</taxon>
        <taxon>Pteriomorphia</taxon>
        <taxon>Mytilida</taxon>
        <taxon>Mytiloidea</taxon>
        <taxon>Mytilidae</taxon>
        <taxon>Mytilinae</taxon>
        <taxon>Mytilus</taxon>
    </lineage>
</organism>
<dbReference type="GO" id="GO:0005697">
    <property type="term" value="C:telomerase holoenzyme complex"/>
    <property type="evidence" value="ECO:0007669"/>
    <property type="project" value="TreeGrafter"/>
</dbReference>
<dbReference type="SUPFAM" id="SSF50998">
    <property type="entry name" value="Quinoprotein alcohol dehydrogenase-like"/>
    <property type="match status" value="2"/>
</dbReference>
<dbReference type="InterPro" id="IPR015943">
    <property type="entry name" value="WD40/YVTN_repeat-like_dom_sf"/>
</dbReference>
<comment type="caution">
    <text evidence="6">The sequence shown here is derived from an EMBL/GenBank/DDBJ whole genome shotgun (WGS) entry which is preliminary data.</text>
</comment>
<dbReference type="Gene3D" id="2.130.10.10">
    <property type="entry name" value="YVTN repeat-like/Quinoprotein amine dehydrogenase"/>
    <property type="match status" value="4"/>
</dbReference>
<dbReference type="CDD" id="cd00200">
    <property type="entry name" value="WD40"/>
    <property type="match status" value="2"/>
</dbReference>
<sequence>VLRGHKTSVRDVAYSPSGRHIASASLDGDVNLWSAFNGTQVGNIQGHSLPINKLTFSPSGKELITVSDDHKVKVWSGNLGKPVQCIGQEEHGAAMSVALHPDCDVVFVGYHSGNIRAFDVMTGWEIFDKKLHTASVRCIKYVGDGMVAAGSDDNTMTITSTKESLGGMRLTTFTKPVLCVALTKTLMAVGSEDFTCTLFPAPKEKDLSKKNKLKVYSTLTGHVGPVTSCTFNSEGSLLATASRDASIRIYQVTWEQEPLLMNVLSDCHKDWITGCQWSNIADFIVTSSVDFNLKVWDTATGTEKSTLTGHMAGINAISYSYGCIVSCSSDGAVKVWSQKGTEITTLYGHTQRVNGCDMIVKTSKDDTEEEEDDANKSWADMVETAEAAKKAKKSKRPGVKMDDVLVATCGDDGTVRVWQPLQANELASMSGHDDRVLSVSADAQGKLCTSSLDKSVRLWAPELSTTPSDAGHNGSVTFVSCIENGTGLLTGSRDGVVKFWSINNGVFVCERTMKVSKYSVTAVLFQIDNNMITAGEDGQIVSWSVTREGMNIKRVEKSTVIENGSTPVTCLLRSTSAAHFFSGNWKGEVTVYKVNKLVERKCVVDKADWILSLYQTKSKPGCLYATTASGMVIEMKVTMEKKCNIKVITRISIPNRVDTDVYMHKKQPVWVHSMAADGKDQIIGDSKGQITHSESTTRVHGGAVMAVDMTDDLIFTASQDRTVKVWSKDMKQVGLFFCPAPVTTMTIVKVLRNPYSVVSLACGDELGNIHYLTWSGGK</sequence>
<dbReference type="PROSITE" id="PS50082">
    <property type="entry name" value="WD_REPEATS_2"/>
    <property type="match status" value="8"/>
</dbReference>
<dbReference type="SUPFAM" id="SSF50978">
    <property type="entry name" value="WD40 repeat-like"/>
    <property type="match status" value="1"/>
</dbReference>
<dbReference type="PRINTS" id="PR00320">
    <property type="entry name" value="GPROTEINBRPT"/>
</dbReference>
<dbReference type="Pfam" id="PF25048">
    <property type="entry name" value="Beta-prop_TEP1_C"/>
    <property type="match status" value="1"/>
</dbReference>
<feature type="repeat" description="WD" evidence="3">
    <location>
        <begin position="469"/>
        <end position="505"/>
    </location>
</feature>
<keyword evidence="1 3" id="KW-0853">WD repeat</keyword>
<dbReference type="OrthoDB" id="427368at2759"/>
<gene>
    <name evidence="6" type="ORF">MGAL_10B006406</name>
</gene>
<dbReference type="InterPro" id="IPR056828">
    <property type="entry name" value="Beta-prop_TEP1_C"/>
</dbReference>
<dbReference type="SMART" id="SM00320">
    <property type="entry name" value="WD40"/>
    <property type="match status" value="14"/>
</dbReference>
<name>A0A8B6DDE1_MYTGA</name>
<evidence type="ECO:0000313" key="7">
    <source>
        <dbReference type="Proteomes" id="UP000596742"/>
    </source>
</evidence>
<accession>A0A8B6DDE1</accession>
<dbReference type="GO" id="GO:0070034">
    <property type="term" value="F:telomerase RNA binding"/>
    <property type="evidence" value="ECO:0007669"/>
    <property type="project" value="TreeGrafter"/>
</dbReference>
<feature type="domain" description="TEP-1 second beta-propeller" evidence="4">
    <location>
        <begin position="141"/>
        <end position="363"/>
    </location>
</feature>
<evidence type="ECO:0000256" key="2">
    <source>
        <dbReference type="ARBA" id="ARBA00022737"/>
    </source>
</evidence>
<evidence type="ECO:0000313" key="6">
    <source>
        <dbReference type="EMBL" id="VDI18546.1"/>
    </source>
</evidence>
<feature type="repeat" description="WD" evidence="3">
    <location>
        <begin position="265"/>
        <end position="306"/>
    </location>
</feature>
<dbReference type="InterPro" id="IPR020472">
    <property type="entry name" value="WD40_PAC1"/>
</dbReference>
<dbReference type="PANTHER" id="PTHR44791:SF1">
    <property type="entry name" value="TELOMERASE PROTEIN COMPONENT 1"/>
    <property type="match status" value="1"/>
</dbReference>
<dbReference type="Proteomes" id="UP000596742">
    <property type="component" value="Unassembled WGS sequence"/>
</dbReference>